<keyword evidence="3" id="KW-1185">Reference proteome</keyword>
<dbReference type="EMBL" id="CM029053">
    <property type="protein sequence ID" value="KAG2547320.1"/>
    <property type="molecule type" value="Genomic_DNA"/>
</dbReference>
<dbReference type="OrthoDB" id="594804at2759"/>
<reference evidence="2" key="1">
    <citation type="submission" date="2020-05" db="EMBL/GenBank/DDBJ databases">
        <title>WGS assembly of Panicum virgatum.</title>
        <authorList>
            <person name="Lovell J.T."/>
            <person name="Jenkins J."/>
            <person name="Shu S."/>
            <person name="Juenger T.E."/>
            <person name="Schmutz J."/>
        </authorList>
    </citation>
    <scope>NUCLEOTIDE SEQUENCE</scope>
    <source>
        <strain evidence="2">AP13</strain>
    </source>
</reference>
<dbReference type="Gene3D" id="3.80.10.10">
    <property type="entry name" value="Ribonuclease Inhibitor"/>
    <property type="match status" value="1"/>
</dbReference>
<dbReference type="Pfam" id="PF23622">
    <property type="entry name" value="LRR_At1g61320_AtMIF1"/>
    <property type="match status" value="1"/>
</dbReference>
<proteinExistence type="predicted"/>
<evidence type="ECO:0000259" key="1">
    <source>
        <dbReference type="Pfam" id="PF23622"/>
    </source>
</evidence>
<gene>
    <name evidence="2" type="ORF">PVAP13_9KG078700</name>
</gene>
<organism evidence="2 3">
    <name type="scientific">Panicum virgatum</name>
    <name type="common">Blackwell switchgrass</name>
    <dbReference type="NCBI Taxonomy" id="38727"/>
    <lineage>
        <taxon>Eukaryota</taxon>
        <taxon>Viridiplantae</taxon>
        <taxon>Streptophyta</taxon>
        <taxon>Embryophyta</taxon>
        <taxon>Tracheophyta</taxon>
        <taxon>Spermatophyta</taxon>
        <taxon>Magnoliopsida</taxon>
        <taxon>Liliopsida</taxon>
        <taxon>Poales</taxon>
        <taxon>Poaceae</taxon>
        <taxon>PACMAD clade</taxon>
        <taxon>Panicoideae</taxon>
        <taxon>Panicodae</taxon>
        <taxon>Paniceae</taxon>
        <taxon>Panicinae</taxon>
        <taxon>Panicum</taxon>
        <taxon>Panicum sect. Hiantes</taxon>
    </lineage>
</organism>
<dbReference type="InterPro" id="IPR053772">
    <property type="entry name" value="At1g61320/At1g61330-like"/>
</dbReference>
<sequence>MFPIELFDGASISRMQHIKLSCISFRPRSLFRGFPNLMKLDLHLFEVSEMDLDAMLSGCANLEWLSFIRCHVNDELKVKQPLSRLLYLRIAHCSIKKVELHAKNLKTFVYHGVQLPIDLGEVKKLEIAELHLYGITFEYALCVLPSVLPGVQNFTLQTYYLPLEMPLLPENIGRFSQLRFLRLLLVVNYGESDNILSLASFLRAAPLIEEVEVHFDVSCLEGVGWGTLQSLPPHSYTYLRKVHITGFNGIMGQLEFLAHIVENAPALRILNIDPRKKLGRCRCTASDFLASRASVRSKLNGKILPGTEVNIL</sequence>
<dbReference type="SUPFAM" id="SSF52047">
    <property type="entry name" value="RNI-like"/>
    <property type="match status" value="1"/>
</dbReference>
<evidence type="ECO:0000313" key="2">
    <source>
        <dbReference type="EMBL" id="KAG2547320.1"/>
    </source>
</evidence>
<dbReference type="EMBL" id="CM029053">
    <property type="protein sequence ID" value="KAG2547322.1"/>
    <property type="molecule type" value="Genomic_DNA"/>
</dbReference>
<evidence type="ECO:0000313" key="3">
    <source>
        <dbReference type="Proteomes" id="UP000823388"/>
    </source>
</evidence>
<feature type="domain" description="At1g61320/AtMIF1 LRR" evidence="1">
    <location>
        <begin position="2"/>
        <end position="284"/>
    </location>
</feature>
<comment type="caution">
    <text evidence="2">The sequence shown here is derived from an EMBL/GenBank/DDBJ whole genome shotgun (WGS) entry which is preliminary data.</text>
</comment>
<name>A0A8T0ND44_PANVG</name>
<dbReference type="AlphaFoldDB" id="A0A8T0ND44"/>
<dbReference type="PANTHER" id="PTHR34145">
    <property type="entry name" value="OS02G0105600 PROTEIN"/>
    <property type="match status" value="1"/>
</dbReference>
<accession>A0A8T0ND44</accession>
<dbReference type="InterPro" id="IPR055357">
    <property type="entry name" value="LRR_At1g61320_AtMIF1"/>
</dbReference>
<protein>
    <recommendedName>
        <fullName evidence="1">At1g61320/AtMIF1 LRR domain-containing protein</fullName>
    </recommendedName>
</protein>
<dbReference type="InterPro" id="IPR032675">
    <property type="entry name" value="LRR_dom_sf"/>
</dbReference>
<dbReference type="PANTHER" id="PTHR34145:SF57">
    <property type="entry name" value="F-BOX DOMAIN-CONTAINING PROTEIN"/>
    <property type="match status" value="1"/>
</dbReference>
<dbReference type="Proteomes" id="UP000823388">
    <property type="component" value="Chromosome 9K"/>
</dbReference>